<keyword evidence="4" id="KW-1185">Reference proteome</keyword>
<dbReference type="Proteomes" id="UP000628710">
    <property type="component" value="Unassembled WGS sequence"/>
</dbReference>
<accession>A0A934MXR5</accession>
<dbReference type="Pfam" id="PF00753">
    <property type="entry name" value="Lactamase_B"/>
    <property type="match status" value="1"/>
</dbReference>
<dbReference type="InterPro" id="IPR036866">
    <property type="entry name" value="RibonucZ/Hydroxyglut_hydro"/>
</dbReference>
<dbReference type="RefSeq" id="WP_199469997.1">
    <property type="nucleotide sequence ID" value="NZ_JAEMNX010000027.1"/>
</dbReference>
<comment type="caution">
    <text evidence="3">The sequence shown here is derived from an EMBL/GenBank/DDBJ whole genome shotgun (WGS) entry which is preliminary data.</text>
</comment>
<dbReference type="PROSITE" id="PS51257">
    <property type="entry name" value="PROKAR_LIPOPROTEIN"/>
    <property type="match status" value="1"/>
</dbReference>
<dbReference type="InterPro" id="IPR050855">
    <property type="entry name" value="NDM-1-like"/>
</dbReference>
<evidence type="ECO:0000313" key="3">
    <source>
        <dbReference type="EMBL" id="MBJ7539604.1"/>
    </source>
</evidence>
<protein>
    <submittedName>
        <fullName evidence="3">MBL fold metallo-hydrolase</fullName>
    </submittedName>
</protein>
<dbReference type="SUPFAM" id="SSF56281">
    <property type="entry name" value="Metallo-hydrolase/oxidoreductase"/>
    <property type="match status" value="1"/>
</dbReference>
<evidence type="ECO:0000256" key="1">
    <source>
        <dbReference type="SAM" id="SignalP"/>
    </source>
</evidence>
<dbReference type="PANTHER" id="PTHR42951">
    <property type="entry name" value="METALLO-BETA-LACTAMASE DOMAIN-CONTAINING"/>
    <property type="match status" value="1"/>
</dbReference>
<dbReference type="CDD" id="cd16280">
    <property type="entry name" value="metallo-hydrolase-like_MBL-fold"/>
    <property type="match status" value="1"/>
</dbReference>
<keyword evidence="1" id="KW-0732">Signal</keyword>
<dbReference type="PANTHER" id="PTHR42951:SF17">
    <property type="entry name" value="METALLO-BETA-LACTAMASE DOMAIN-CONTAINING PROTEIN"/>
    <property type="match status" value="1"/>
</dbReference>
<reference evidence="3" key="1">
    <citation type="submission" date="2020-12" db="EMBL/GenBank/DDBJ databases">
        <title>Marinomonas arctica sp. nov., a psychrotolerant bacterium isolated from the Arctic.</title>
        <authorList>
            <person name="Zhang Y."/>
        </authorList>
    </citation>
    <scope>NUCLEOTIDE SEQUENCE</scope>
    <source>
        <strain evidence="3">C1424</strain>
    </source>
</reference>
<name>A0A934MXR5_9GAMM</name>
<sequence length="326" mass="35781">MFATHFKRQYTLVTTLVACTLGTLSLPSMAADLEGCQSAPILEKFEQFGATGRMPRDLGMWLGNPEAQAIEPYKVFDNVDYVGICWVSSWVIKTSEGAVLIDTLYGPFTDQLIGKLDKVGVKPEEVKYVLITHGHFDHAGGAYTLKSLLPNARFVMTAEGFAEAKKGAERSAVSPRAWKMIEPDMVVYNGTKITLGDNVFTAYATPGHTPGTASYEYTVKDGNKSYQGFTVGGLGMNAIKSQEQAEDYIGSVDAMLAMLERDENPLQVHLSAHGFSNNLPENAAKLQTRQSGELHSMVDGEGFKQQLWRLRGIAEERVAIEKAKKK</sequence>
<organism evidence="3 4">
    <name type="scientific">Marinomonas transparens</name>
    <dbReference type="NCBI Taxonomy" id="2795388"/>
    <lineage>
        <taxon>Bacteria</taxon>
        <taxon>Pseudomonadati</taxon>
        <taxon>Pseudomonadota</taxon>
        <taxon>Gammaproteobacteria</taxon>
        <taxon>Oceanospirillales</taxon>
        <taxon>Oceanospirillaceae</taxon>
        <taxon>Marinomonas</taxon>
    </lineage>
</organism>
<feature type="domain" description="Metallo-beta-lactamase" evidence="2">
    <location>
        <begin position="86"/>
        <end position="273"/>
    </location>
</feature>
<dbReference type="EMBL" id="JAEMNX010000027">
    <property type="protein sequence ID" value="MBJ7539604.1"/>
    <property type="molecule type" value="Genomic_DNA"/>
</dbReference>
<dbReference type="SMART" id="SM00849">
    <property type="entry name" value="Lactamase_B"/>
    <property type="match status" value="1"/>
</dbReference>
<evidence type="ECO:0000313" key="4">
    <source>
        <dbReference type="Proteomes" id="UP000628710"/>
    </source>
</evidence>
<evidence type="ECO:0000259" key="2">
    <source>
        <dbReference type="SMART" id="SM00849"/>
    </source>
</evidence>
<proteinExistence type="predicted"/>
<dbReference type="InterPro" id="IPR001279">
    <property type="entry name" value="Metallo-B-lactamas"/>
</dbReference>
<gene>
    <name evidence="3" type="ORF">I8J31_18160</name>
</gene>
<dbReference type="AlphaFoldDB" id="A0A934MXR5"/>
<feature type="chain" id="PRO_5037208705" evidence="1">
    <location>
        <begin position="31"/>
        <end position="326"/>
    </location>
</feature>
<feature type="signal peptide" evidence="1">
    <location>
        <begin position="1"/>
        <end position="30"/>
    </location>
</feature>
<dbReference type="Gene3D" id="3.60.15.10">
    <property type="entry name" value="Ribonuclease Z/Hydroxyacylglutathione hydrolase-like"/>
    <property type="match status" value="1"/>
</dbReference>